<accession>A0ABS9SAJ5</accession>
<feature type="region of interest" description="Disordered" evidence="1">
    <location>
        <begin position="210"/>
        <end position="242"/>
    </location>
</feature>
<dbReference type="RefSeq" id="WP_240719425.1">
    <property type="nucleotide sequence ID" value="NZ_JAKVTW010000016.1"/>
</dbReference>
<evidence type="ECO:0000313" key="2">
    <source>
        <dbReference type="EMBL" id="MCH4813141.1"/>
    </source>
</evidence>
<keyword evidence="3" id="KW-1185">Reference proteome</keyword>
<comment type="caution">
    <text evidence="2">The sequence shown here is derived from an EMBL/GenBank/DDBJ whole genome shotgun (WGS) entry which is preliminary data.</text>
</comment>
<dbReference type="EMBL" id="JAKVTW010000016">
    <property type="protein sequence ID" value="MCH4813141.1"/>
    <property type="molecule type" value="Genomic_DNA"/>
</dbReference>
<evidence type="ECO:0000313" key="3">
    <source>
        <dbReference type="Proteomes" id="UP001320609"/>
    </source>
</evidence>
<proteinExistence type="predicted"/>
<organism evidence="2 3">
    <name type="scientific">Vreelandella neptunia</name>
    <dbReference type="NCBI Taxonomy" id="115551"/>
    <lineage>
        <taxon>Bacteria</taxon>
        <taxon>Pseudomonadati</taxon>
        <taxon>Pseudomonadota</taxon>
        <taxon>Gammaproteobacteria</taxon>
        <taxon>Oceanospirillales</taxon>
        <taxon>Halomonadaceae</taxon>
        <taxon>Vreelandella</taxon>
    </lineage>
</organism>
<feature type="compositionally biased region" description="Basic and acidic residues" evidence="1">
    <location>
        <begin position="227"/>
        <end position="240"/>
    </location>
</feature>
<gene>
    <name evidence="2" type="ORF">MLE19_17540</name>
</gene>
<reference evidence="2 3" key="1">
    <citation type="submission" date="2022-03" db="EMBL/GenBank/DDBJ databases">
        <title>Genomic signatures underlying metal tolerance in selected Arctic bacterial isolates.</title>
        <authorList>
            <person name="Thomas F.A."/>
            <person name="Venkatachalam S."/>
            <person name="Krishnan K.P."/>
        </authorList>
    </citation>
    <scope>NUCLEOTIDE SEQUENCE [LARGE SCALE GENOMIC DNA]</scope>
    <source>
        <strain evidence="2 3">HM116</strain>
    </source>
</reference>
<evidence type="ECO:0000256" key="1">
    <source>
        <dbReference type="SAM" id="MobiDB-lite"/>
    </source>
</evidence>
<protein>
    <submittedName>
        <fullName evidence="2">Uncharacterized protein</fullName>
    </submittedName>
</protein>
<sequence length="277" mass="31980">MNFNKLDSRNIKQNGIKLSSLQAEDMEKYGLTKQDLVKLCWKELNKKLKIEEYDYRKNKNIYNSLRVVARDITLLVRDNAKAIVFKGATYNPTRQKVNLAFNNISELPAIIQKNIVIDEGDNEAPIIDLIFAIETFTAIRTDKKLRLPDYLTEFYTDRYQNHVLSINILDTPEEKTKAILSITHFESNQGYQKPTEGQIGLTLADDLPYVDKDPVEPLQEPQEQEPQEVKKESIQEKPIQEPDELVDVLDIPVFASREKTVNRLQKLSSILRTEGED</sequence>
<name>A0ABS9SAJ5_9GAMM</name>
<dbReference type="Proteomes" id="UP001320609">
    <property type="component" value="Unassembled WGS sequence"/>
</dbReference>